<dbReference type="GO" id="GO:0016829">
    <property type="term" value="F:lyase activity"/>
    <property type="evidence" value="ECO:0007669"/>
    <property type="project" value="UniProtKB-KW"/>
</dbReference>
<reference evidence="1 2" key="1">
    <citation type="submission" date="2023-12" db="EMBL/GenBank/DDBJ databases">
        <title>Micromonospora sp. nov., isolated from Atacama Desert.</title>
        <authorList>
            <person name="Carro L."/>
            <person name="Golinska P."/>
            <person name="Klenk H.-P."/>
            <person name="Goodfellow M."/>
        </authorList>
    </citation>
    <scope>NUCLEOTIDE SEQUENCE [LARGE SCALE GENOMIC DNA]</scope>
    <source>
        <strain evidence="1 2">4G53</strain>
    </source>
</reference>
<evidence type="ECO:0000313" key="2">
    <source>
        <dbReference type="Proteomes" id="UP001290101"/>
    </source>
</evidence>
<dbReference type="Proteomes" id="UP001290101">
    <property type="component" value="Unassembled WGS sequence"/>
</dbReference>
<keyword evidence="1" id="KW-0456">Lyase</keyword>
<dbReference type="EMBL" id="JAXOTQ010000010">
    <property type="protein sequence ID" value="MDZ5489744.1"/>
    <property type="molecule type" value="Genomic_DNA"/>
</dbReference>
<organism evidence="1 2">
    <name type="scientific">Micromonospora sicca</name>
    <dbReference type="NCBI Taxonomy" id="2202420"/>
    <lineage>
        <taxon>Bacteria</taxon>
        <taxon>Bacillati</taxon>
        <taxon>Actinomycetota</taxon>
        <taxon>Actinomycetes</taxon>
        <taxon>Micromonosporales</taxon>
        <taxon>Micromonosporaceae</taxon>
        <taxon>Micromonospora</taxon>
    </lineage>
</organism>
<dbReference type="Gene3D" id="3.30.450.410">
    <property type="match status" value="1"/>
</dbReference>
<proteinExistence type="predicted"/>
<protein>
    <submittedName>
        <fullName evidence="1">Alkylmercury lyase family protein</fullName>
    </submittedName>
</protein>
<name>A0ABU5JAW8_9ACTN</name>
<accession>A0ABU5JAW8</accession>
<keyword evidence="2" id="KW-1185">Reference proteome</keyword>
<gene>
    <name evidence="1" type="ORF">U2F25_09755</name>
</gene>
<comment type="caution">
    <text evidence="1">The sequence shown here is derived from an EMBL/GenBank/DDBJ whole genome shotgun (WGS) entry which is preliminary data.</text>
</comment>
<dbReference type="Pfam" id="PF03243">
    <property type="entry name" value="MerB"/>
    <property type="match status" value="1"/>
</dbReference>
<dbReference type="InterPro" id="IPR004927">
    <property type="entry name" value="MerB"/>
</dbReference>
<dbReference type="RefSeq" id="WP_322440038.1">
    <property type="nucleotide sequence ID" value="NZ_JAXOTQ010000010.1"/>
</dbReference>
<evidence type="ECO:0000313" key="1">
    <source>
        <dbReference type="EMBL" id="MDZ5489744.1"/>
    </source>
</evidence>
<dbReference type="InterPro" id="IPR053717">
    <property type="entry name" value="MerB_lyase_sf"/>
</dbReference>
<sequence>MAVELRSVPDCPNLAPARQELHAALADLGLPLGVVTEVVGDYPSPSVLVNGVDVMGGDGDGPAACRLDLPTAERIRAALRQAMGAESTAIVTEPSVVDCCAEPGNAIRTDRPSRAEQLPDRLRQVHQAILRHFAATGTAPTDADIRAAVDAADLDTAKALRQLAREDLVAVDSAGRLVAAYPFSPTPTPHVVSFGDVEVFAMCAIDALGMPFMLGTDATITSADPHTGQPVRATITNGAATYQPAEAVIVYAATGNTGRSVDTCCSTINFFTSGSNAQDWISAHPNLAATVLDQDQAVMLGRDIFEPLLAGGLNRILTDYVKVMPVLDPVQSRIAVGLWRLLAEGHAGHPLSAGRAAWPAGTAGGRRFRWCVGRHSPPGRQGQDRCLLGPVPA</sequence>
<dbReference type="SUPFAM" id="SSF160387">
    <property type="entry name" value="NosL/MerB-like"/>
    <property type="match status" value="1"/>
</dbReference>